<dbReference type="Pfam" id="PF02653">
    <property type="entry name" value="BPD_transp_2"/>
    <property type="match status" value="1"/>
</dbReference>
<proteinExistence type="predicted"/>
<evidence type="ECO:0000256" key="2">
    <source>
        <dbReference type="ARBA" id="ARBA00022475"/>
    </source>
</evidence>
<evidence type="ECO:0000256" key="6">
    <source>
        <dbReference type="SAM" id="Phobius"/>
    </source>
</evidence>
<sequence length="361" mass="37533">MSATKTEALVPPRSRLLPKGSGALLSSLVAIFLALLIGAILIVAWGANPLTAYLALLDGAFGSWNSLAETLLRAIPLIFTGLAIAIAFRGGAFNLGAEGQLFLGATAAAFVGLALPDMPPLVVIPAMIVTAAVVGALWSLLAGALKMRFGANELITTIMLNYIAILFVSFLLRGPLQEAAGYLPQTERLASNARFPALIEGTRLHFGFLLALLAVAGCHFALWHTTWGFKLRVVGLNARAAFNAGYKVTAITISAFLVSGALAGLAGYMEVVGVQRRMIENLSPGFGYTGIIVALLGRTNPIGVLAAAILFAALQVGGTSMQTASGVPSTLTTIIQGLVVLFVIGRGAFDFLAKRKPVAST</sequence>
<evidence type="ECO:0000256" key="3">
    <source>
        <dbReference type="ARBA" id="ARBA00022692"/>
    </source>
</evidence>
<name>A0ABY6CC42_9HYPH</name>
<keyword evidence="3 6" id="KW-0812">Transmembrane</keyword>
<dbReference type="InterPro" id="IPR001851">
    <property type="entry name" value="ABC_transp_permease"/>
</dbReference>
<evidence type="ECO:0000313" key="8">
    <source>
        <dbReference type="Proteomes" id="UP001061862"/>
    </source>
</evidence>
<dbReference type="CDD" id="cd06580">
    <property type="entry name" value="TM_PBP1_transp_TpRbsC_like"/>
    <property type="match status" value="1"/>
</dbReference>
<keyword evidence="5 6" id="KW-0472">Membrane</keyword>
<evidence type="ECO:0000313" key="7">
    <source>
        <dbReference type="EMBL" id="UXN69692.1"/>
    </source>
</evidence>
<dbReference type="EMBL" id="CP104965">
    <property type="protein sequence ID" value="UXN69692.1"/>
    <property type="molecule type" value="Genomic_DNA"/>
</dbReference>
<feature type="transmembrane region" description="Helical" evidence="6">
    <location>
        <begin position="244"/>
        <end position="268"/>
    </location>
</feature>
<feature type="transmembrane region" description="Helical" evidence="6">
    <location>
        <begin position="121"/>
        <end position="142"/>
    </location>
</feature>
<dbReference type="PANTHER" id="PTHR47089">
    <property type="entry name" value="ABC TRANSPORTER, PERMEASE PROTEIN"/>
    <property type="match status" value="1"/>
</dbReference>
<feature type="transmembrane region" description="Helical" evidence="6">
    <location>
        <begin position="95"/>
        <end position="115"/>
    </location>
</feature>
<evidence type="ECO:0000256" key="5">
    <source>
        <dbReference type="ARBA" id="ARBA00023136"/>
    </source>
</evidence>
<evidence type="ECO:0000256" key="4">
    <source>
        <dbReference type="ARBA" id="ARBA00022989"/>
    </source>
</evidence>
<feature type="transmembrane region" description="Helical" evidence="6">
    <location>
        <begin position="67"/>
        <end position="88"/>
    </location>
</feature>
<dbReference type="RefSeq" id="WP_262168284.1">
    <property type="nucleotide sequence ID" value="NZ_CP104965.1"/>
</dbReference>
<feature type="transmembrane region" description="Helical" evidence="6">
    <location>
        <begin position="204"/>
        <end position="223"/>
    </location>
</feature>
<dbReference type="PANTHER" id="PTHR47089:SF1">
    <property type="entry name" value="GUANOSINE ABC TRANSPORTER PERMEASE PROTEIN NUPP"/>
    <property type="match status" value="1"/>
</dbReference>
<feature type="transmembrane region" description="Helical" evidence="6">
    <location>
        <begin position="23"/>
        <end position="47"/>
    </location>
</feature>
<organism evidence="7 8">
    <name type="scientific">Devosia neptuniae</name>
    <dbReference type="NCBI Taxonomy" id="191302"/>
    <lineage>
        <taxon>Bacteria</taxon>
        <taxon>Pseudomonadati</taxon>
        <taxon>Pseudomonadota</taxon>
        <taxon>Alphaproteobacteria</taxon>
        <taxon>Hyphomicrobiales</taxon>
        <taxon>Devosiaceae</taxon>
        <taxon>Devosia</taxon>
    </lineage>
</organism>
<reference evidence="7 8" key="1">
    <citation type="submission" date="2022-09" db="EMBL/GenBank/DDBJ databases">
        <title>Interaction between co-microsymbionts with complementary sets of symbiotic genes in legume-rhizobium systems.</title>
        <authorList>
            <person name="Safronova V."/>
            <person name="Sazanova A."/>
            <person name="Afonin A."/>
            <person name="Chirak E."/>
        </authorList>
    </citation>
    <scope>NUCLEOTIDE SEQUENCE [LARGE SCALE GENOMIC DNA]</scope>
    <source>
        <strain evidence="7 8">A18/4-1</strain>
    </source>
</reference>
<feature type="transmembrane region" description="Helical" evidence="6">
    <location>
        <begin position="288"/>
        <end position="314"/>
    </location>
</feature>
<keyword evidence="4 6" id="KW-1133">Transmembrane helix</keyword>
<accession>A0ABY6CC42</accession>
<feature type="transmembrane region" description="Helical" evidence="6">
    <location>
        <begin position="326"/>
        <end position="349"/>
    </location>
</feature>
<keyword evidence="8" id="KW-1185">Reference proteome</keyword>
<protein>
    <submittedName>
        <fullName evidence="7">ABC transporter permease</fullName>
    </submittedName>
</protein>
<comment type="subcellular location">
    <subcellularLocation>
        <location evidence="1">Cell membrane</location>
        <topology evidence="1">Multi-pass membrane protein</topology>
    </subcellularLocation>
</comment>
<keyword evidence="2" id="KW-1003">Cell membrane</keyword>
<feature type="transmembrane region" description="Helical" evidence="6">
    <location>
        <begin position="154"/>
        <end position="172"/>
    </location>
</feature>
<dbReference type="Proteomes" id="UP001061862">
    <property type="component" value="Chromosome"/>
</dbReference>
<gene>
    <name evidence="7" type="ORF">N8A98_21160</name>
</gene>
<evidence type="ECO:0000256" key="1">
    <source>
        <dbReference type="ARBA" id="ARBA00004651"/>
    </source>
</evidence>